<comment type="caution">
    <text evidence="1">The sequence shown here is derived from an EMBL/GenBank/DDBJ whole genome shotgun (WGS) entry which is preliminary data.</text>
</comment>
<dbReference type="AlphaFoldDB" id="A0A3L7DZ19"/>
<dbReference type="Proteomes" id="UP000265509">
    <property type="component" value="Unassembled WGS sequence"/>
</dbReference>
<dbReference type="Pfam" id="PF11136">
    <property type="entry name" value="DUF2889"/>
    <property type="match status" value="1"/>
</dbReference>
<protein>
    <submittedName>
        <fullName evidence="1">DUF2889 domain-containing protein</fullName>
    </submittedName>
</protein>
<reference evidence="1 2" key="1">
    <citation type="submission" date="2018-07" db="EMBL/GenBank/DDBJ databases">
        <title>Halioglobus sp. genome submission.</title>
        <authorList>
            <person name="Ye M.-Q."/>
            <person name="Du Z.-J."/>
        </authorList>
    </citation>
    <scope>NUCLEOTIDE SEQUENCE [LARGE SCALE GENOMIC DNA]</scope>
    <source>
        <strain evidence="1 2">U0301</strain>
    </source>
</reference>
<evidence type="ECO:0000313" key="2">
    <source>
        <dbReference type="Proteomes" id="UP000265509"/>
    </source>
</evidence>
<proteinExistence type="predicted"/>
<organism evidence="1 2">
    <name type="scientific">Seongchinamella sediminis</name>
    <dbReference type="NCBI Taxonomy" id="2283635"/>
    <lineage>
        <taxon>Bacteria</taxon>
        <taxon>Pseudomonadati</taxon>
        <taxon>Pseudomonadota</taxon>
        <taxon>Gammaproteobacteria</taxon>
        <taxon>Cellvibrionales</taxon>
        <taxon>Halieaceae</taxon>
        <taxon>Seongchinamella</taxon>
    </lineage>
</organism>
<gene>
    <name evidence="1" type="ORF">DWB85_14490</name>
</gene>
<dbReference type="InterPro" id="IPR021312">
    <property type="entry name" value="DUF2889"/>
</dbReference>
<name>A0A3L7DZ19_9GAMM</name>
<dbReference type="EMBL" id="QRAN01000016">
    <property type="protein sequence ID" value="RLQ21102.1"/>
    <property type="molecule type" value="Genomic_DNA"/>
</dbReference>
<keyword evidence="2" id="KW-1185">Reference proteome</keyword>
<sequence length="288" mass="31947">MCWTTPRSPSRTRSRCSVPALAALMNRRLVVKVSTPDGGFAFDNPDYGNGVYRRRIRLVNSAGQVRAELEDTTHAFRLTLVHALARVTDVVAEPIRYPFNTCPGAVDQLQPLLGCHIGAAAGESRRRLDPGQNCTHLYDLALLALAHARRDDRERVYDITVPDEKGSTSRISVARDGIVIHAWQVDSHCVASPREFAGQPLKKGFYHWASAAFCGDRLEAAQVLQRGYFVAQSRRQDYMNAGGRPATADRMPDGACYSYNTGVVERAVHTAGMGRDFSNRQDDLLRFI</sequence>
<dbReference type="OrthoDB" id="7058534at2"/>
<accession>A0A3L7DZ19</accession>
<evidence type="ECO:0000313" key="1">
    <source>
        <dbReference type="EMBL" id="RLQ21102.1"/>
    </source>
</evidence>